<reference evidence="1 2" key="1">
    <citation type="journal article" date="2018" name="Sci. Rep.">
        <title>Genomic signatures of local adaptation to the degree of environmental predictability in rotifers.</title>
        <authorList>
            <person name="Franch-Gras L."/>
            <person name="Hahn C."/>
            <person name="Garcia-Roger E.M."/>
            <person name="Carmona M.J."/>
            <person name="Serra M."/>
            <person name="Gomez A."/>
        </authorList>
    </citation>
    <scope>NUCLEOTIDE SEQUENCE [LARGE SCALE GENOMIC DNA]</scope>
    <source>
        <strain evidence="1">HYR1</strain>
    </source>
</reference>
<dbReference type="AlphaFoldDB" id="A0A3M7PBJ1"/>
<proteinExistence type="predicted"/>
<organism evidence="1 2">
    <name type="scientific">Brachionus plicatilis</name>
    <name type="common">Marine rotifer</name>
    <name type="synonym">Brachionus muelleri</name>
    <dbReference type="NCBI Taxonomy" id="10195"/>
    <lineage>
        <taxon>Eukaryota</taxon>
        <taxon>Metazoa</taxon>
        <taxon>Spiralia</taxon>
        <taxon>Gnathifera</taxon>
        <taxon>Rotifera</taxon>
        <taxon>Eurotatoria</taxon>
        <taxon>Monogononta</taxon>
        <taxon>Pseudotrocha</taxon>
        <taxon>Ploima</taxon>
        <taxon>Brachionidae</taxon>
        <taxon>Brachionus</taxon>
    </lineage>
</organism>
<accession>A0A3M7PBJ1</accession>
<evidence type="ECO:0000313" key="1">
    <source>
        <dbReference type="EMBL" id="RMZ96084.1"/>
    </source>
</evidence>
<name>A0A3M7PBJ1_BRAPC</name>
<dbReference type="Proteomes" id="UP000276133">
    <property type="component" value="Unassembled WGS sequence"/>
</dbReference>
<comment type="caution">
    <text evidence="1">The sequence shown here is derived from an EMBL/GenBank/DDBJ whole genome shotgun (WGS) entry which is preliminary data.</text>
</comment>
<feature type="non-terminal residue" evidence="1">
    <location>
        <position position="1"/>
    </location>
</feature>
<gene>
    <name evidence="1" type="ORF">BpHYR1_030808</name>
</gene>
<dbReference type="EMBL" id="REGN01012309">
    <property type="protein sequence ID" value="RMZ96084.1"/>
    <property type="molecule type" value="Genomic_DNA"/>
</dbReference>
<evidence type="ECO:0000313" key="2">
    <source>
        <dbReference type="Proteomes" id="UP000276133"/>
    </source>
</evidence>
<sequence length="145" mass="16862">KNPLSSRPFWRKINKFRSKKLTRQIPSLFKDGKEYNSDTNKGKISGDLLATTFSPHLDFVESDDNSEATQIIRDLLNNNSLSQIFCRSMKLLRRPHQFFAIPSIWSSSKILENSKYNDYPQENISHSRPLQLSSNLYDMTSYLVN</sequence>
<keyword evidence="2" id="KW-1185">Reference proteome</keyword>
<protein>
    <submittedName>
        <fullName evidence="1">Uncharacterized protein</fullName>
    </submittedName>
</protein>